<gene>
    <name evidence="1" type="ORF">B0T18DRAFT_66175</name>
</gene>
<evidence type="ECO:0000313" key="2">
    <source>
        <dbReference type="Proteomes" id="UP001172155"/>
    </source>
</evidence>
<protein>
    <submittedName>
        <fullName evidence="1">Uncharacterized protein</fullName>
    </submittedName>
</protein>
<organism evidence="1 2">
    <name type="scientific">Schizothecium vesticola</name>
    <dbReference type="NCBI Taxonomy" id="314040"/>
    <lineage>
        <taxon>Eukaryota</taxon>
        <taxon>Fungi</taxon>
        <taxon>Dikarya</taxon>
        <taxon>Ascomycota</taxon>
        <taxon>Pezizomycotina</taxon>
        <taxon>Sordariomycetes</taxon>
        <taxon>Sordariomycetidae</taxon>
        <taxon>Sordariales</taxon>
        <taxon>Schizotheciaceae</taxon>
        <taxon>Schizothecium</taxon>
    </lineage>
</organism>
<sequence>MARRYTRATTLPVDELVTVSLSRVSSWERGHASALANEPCDTGMIRVTIDSAGMRSIERPDHDTLYGPHASTPRFDNLAFTVFDAASYPEAKVHFKYGLARLYLPRGAQAPNIWDTPLPPKYQPLGLGEKHSSYSYRFQTAGLDNVTALTFLSRNNYHVAIHSHTPQEPSAATTVERLAPWIKRPDMWEYLPTSELRRHYIRAREMSDTEYRGLPLSRDVLMRLFSKRKVRTHPAPSRLIWGYRMPHLDSICVIATATREPEGQDTLRRDFMRDAWDSGCDVVSYFLHWAPLDGAIRVQVFNDGNGYCEGIIFDYADGSQQAVGCCRTGVIVPVITLMPAWIHVGRKFGSSKHRSTWRTDGCLYAVAFSSNGDSVSNKGTATTRVESFEMVGFLGFHSEASGTGTQAVSVEIKSDHAARV</sequence>
<dbReference type="AlphaFoldDB" id="A0AA40F5D3"/>
<proteinExistence type="predicted"/>
<dbReference type="EMBL" id="JAUKUD010000002">
    <property type="protein sequence ID" value="KAK0751282.1"/>
    <property type="molecule type" value="Genomic_DNA"/>
</dbReference>
<dbReference type="Proteomes" id="UP001172155">
    <property type="component" value="Unassembled WGS sequence"/>
</dbReference>
<name>A0AA40F5D3_9PEZI</name>
<accession>A0AA40F5D3</accession>
<reference evidence="1" key="1">
    <citation type="submission" date="2023-06" db="EMBL/GenBank/DDBJ databases">
        <title>Genome-scale phylogeny and comparative genomics of the fungal order Sordariales.</title>
        <authorList>
            <consortium name="Lawrence Berkeley National Laboratory"/>
            <person name="Hensen N."/>
            <person name="Bonometti L."/>
            <person name="Westerberg I."/>
            <person name="Brannstrom I.O."/>
            <person name="Guillou S."/>
            <person name="Cros-Aarteil S."/>
            <person name="Calhoun S."/>
            <person name="Haridas S."/>
            <person name="Kuo A."/>
            <person name="Mondo S."/>
            <person name="Pangilinan J."/>
            <person name="Riley R."/>
            <person name="LaButti K."/>
            <person name="Andreopoulos B."/>
            <person name="Lipzen A."/>
            <person name="Chen C."/>
            <person name="Yanf M."/>
            <person name="Daum C."/>
            <person name="Ng V."/>
            <person name="Clum A."/>
            <person name="Steindorff A."/>
            <person name="Ohm R."/>
            <person name="Martin F."/>
            <person name="Silar P."/>
            <person name="Natvig D."/>
            <person name="Lalanne C."/>
            <person name="Gautier V."/>
            <person name="Ament-velasquez S.L."/>
            <person name="Kruys A."/>
            <person name="Hutchinson M.I."/>
            <person name="Powell A.J."/>
            <person name="Barry K."/>
            <person name="Miller A.N."/>
            <person name="Grigoriev I.V."/>
            <person name="Debuchy R."/>
            <person name="Gladieux P."/>
            <person name="Thoren M.H."/>
            <person name="Johannesson H."/>
        </authorList>
    </citation>
    <scope>NUCLEOTIDE SEQUENCE</scope>
    <source>
        <strain evidence="1">SMH3187-1</strain>
    </source>
</reference>
<evidence type="ECO:0000313" key="1">
    <source>
        <dbReference type="EMBL" id="KAK0751282.1"/>
    </source>
</evidence>
<comment type="caution">
    <text evidence="1">The sequence shown here is derived from an EMBL/GenBank/DDBJ whole genome shotgun (WGS) entry which is preliminary data.</text>
</comment>
<keyword evidence="2" id="KW-1185">Reference proteome</keyword>